<keyword evidence="2" id="KW-0507">mRNA processing</keyword>
<dbReference type="PANTHER" id="PTHR15608">
    <property type="entry name" value="SPLICING FACTOR U2AF-ASSOCIATED PROTEIN 2"/>
    <property type="match status" value="1"/>
</dbReference>
<feature type="region of interest" description="Disordered" evidence="7">
    <location>
        <begin position="356"/>
        <end position="384"/>
    </location>
</feature>
<accession>U4L6R8</accession>
<dbReference type="InterPro" id="IPR035979">
    <property type="entry name" value="RBD_domain_sf"/>
</dbReference>
<comment type="similarity">
    <text evidence="1">Belongs to the HTATSF1 family.</text>
</comment>
<feature type="region of interest" description="Disordered" evidence="7">
    <location>
        <begin position="73"/>
        <end position="122"/>
    </location>
</feature>
<dbReference type="GO" id="GO:0000398">
    <property type="term" value="P:mRNA splicing, via spliceosome"/>
    <property type="evidence" value="ECO:0007669"/>
    <property type="project" value="InterPro"/>
</dbReference>
<evidence type="ECO:0000256" key="3">
    <source>
        <dbReference type="ARBA" id="ARBA00022737"/>
    </source>
</evidence>
<evidence type="ECO:0000259" key="8">
    <source>
        <dbReference type="PROSITE" id="PS50102"/>
    </source>
</evidence>
<dbReference type="Pfam" id="PF00076">
    <property type="entry name" value="RRM_1"/>
    <property type="match status" value="1"/>
</dbReference>
<dbReference type="GO" id="GO:0003723">
    <property type="term" value="F:RNA binding"/>
    <property type="evidence" value="ECO:0007669"/>
    <property type="project" value="UniProtKB-UniRule"/>
</dbReference>
<dbReference type="InterPro" id="IPR012677">
    <property type="entry name" value="Nucleotide-bd_a/b_plait_sf"/>
</dbReference>
<keyword evidence="3" id="KW-0677">Repeat</keyword>
<dbReference type="InterPro" id="IPR034393">
    <property type="entry name" value="TatSF1-like"/>
</dbReference>
<dbReference type="PROSITE" id="PS50102">
    <property type="entry name" value="RRM"/>
    <property type="match status" value="1"/>
</dbReference>
<evidence type="ECO:0000256" key="4">
    <source>
        <dbReference type="ARBA" id="ARBA00022884"/>
    </source>
</evidence>
<dbReference type="OrthoDB" id="10258585at2759"/>
<dbReference type="InterPro" id="IPR034392">
    <property type="entry name" value="TatSF1-like_RRM1"/>
</dbReference>
<dbReference type="GO" id="GO:0005686">
    <property type="term" value="C:U2 snRNP"/>
    <property type="evidence" value="ECO:0007669"/>
    <property type="project" value="TreeGrafter"/>
</dbReference>
<gene>
    <name evidence="9" type="ORF">PCON_12702</name>
</gene>
<evidence type="ECO:0000313" key="10">
    <source>
        <dbReference type="Proteomes" id="UP000018144"/>
    </source>
</evidence>
<dbReference type="SMART" id="SM00360">
    <property type="entry name" value="RRM"/>
    <property type="match status" value="2"/>
</dbReference>
<proteinExistence type="inferred from homology"/>
<protein>
    <submittedName>
        <fullName evidence="9">Similar to Splicing factor U2AF-associated protein 2 acc. no. O43120</fullName>
    </submittedName>
</protein>
<dbReference type="OMA" id="DTDFRFG"/>
<dbReference type="FunFam" id="3.30.70.330:FF:000105">
    <property type="entry name" value="HIV Tat-specific factor 1 homolog"/>
    <property type="match status" value="1"/>
</dbReference>
<dbReference type="AlphaFoldDB" id="U4L6R8"/>
<dbReference type="EMBL" id="HF935778">
    <property type="protein sequence ID" value="CCX13109.1"/>
    <property type="molecule type" value="Genomic_DNA"/>
</dbReference>
<dbReference type="Gene3D" id="3.30.70.330">
    <property type="match status" value="2"/>
</dbReference>
<evidence type="ECO:0000256" key="7">
    <source>
        <dbReference type="SAM" id="MobiDB-lite"/>
    </source>
</evidence>
<evidence type="ECO:0000256" key="2">
    <source>
        <dbReference type="ARBA" id="ARBA00022664"/>
    </source>
</evidence>
<evidence type="ECO:0000256" key="5">
    <source>
        <dbReference type="ARBA" id="ARBA00023187"/>
    </source>
</evidence>
<keyword evidence="5" id="KW-0508">mRNA splicing</keyword>
<dbReference type="InterPro" id="IPR000504">
    <property type="entry name" value="RRM_dom"/>
</dbReference>
<keyword evidence="4 6" id="KW-0694">RNA-binding</keyword>
<dbReference type="PANTHER" id="PTHR15608:SF0">
    <property type="entry name" value="HIV TAT-SPECIFIC FACTOR 1"/>
    <property type="match status" value="1"/>
</dbReference>
<dbReference type="GO" id="GO:0005684">
    <property type="term" value="C:U2-type spliceosomal complex"/>
    <property type="evidence" value="ECO:0007669"/>
    <property type="project" value="TreeGrafter"/>
</dbReference>
<dbReference type="CDD" id="cd12281">
    <property type="entry name" value="RRM1_TatSF1_like"/>
    <property type="match status" value="1"/>
</dbReference>
<sequence>MLTPPPNTGSLGFPTSIEEFQNDPRISWSRLDNKWSLETEEGAEWHFEDALKRWVPVLDESLAEQQQKAYAIAGVDESEPAIKPKEKKRKNYTGEGEDADEAEEKAKKKAKPEKKPQAPRQNTAVYITNLPLDTTEAEIKDIFSKYGVISEEIDTGKPRIKLYRNEDGTLKGDALVIYFRPESVNLAINMLDDSPLRIGGGGIPIRVQAADFSYKQQKEVPTQTSKKEKKKIIAKTQRLNNKLADWDDDDPAAVKRAEPNKFGGKVVVLKHMFTLQELEEDPTALLDLKEDIREECEKLGEVTNVVLYDQEEDGVVTVRFKEPTTAMSCVQMMAGRFFAGQQVEAYIADGSEKFKKHTKNVETAEEEEAERLEKFGSWLESEEA</sequence>
<dbReference type="SUPFAM" id="SSF54928">
    <property type="entry name" value="RNA-binding domain, RBD"/>
    <property type="match status" value="1"/>
</dbReference>
<dbReference type="Proteomes" id="UP000018144">
    <property type="component" value="Unassembled WGS sequence"/>
</dbReference>
<dbReference type="FunFam" id="3.30.70.330:FF:000329">
    <property type="entry name" value="splicing factor U2AF-associated protein 2"/>
    <property type="match status" value="1"/>
</dbReference>
<reference evidence="9 10" key="1">
    <citation type="journal article" date="2013" name="PLoS Genet.">
        <title>The genome and development-dependent transcriptomes of Pyronema confluens: a window into fungal evolution.</title>
        <authorList>
            <person name="Traeger S."/>
            <person name="Altegoer F."/>
            <person name="Freitag M."/>
            <person name="Gabaldon T."/>
            <person name="Kempken F."/>
            <person name="Kumar A."/>
            <person name="Marcet-Houben M."/>
            <person name="Poggeler S."/>
            <person name="Stajich J.E."/>
            <person name="Nowrousian M."/>
        </authorList>
    </citation>
    <scope>NUCLEOTIDE SEQUENCE [LARGE SCALE GENOMIC DNA]</scope>
    <source>
        <strain evidence="10">CBS 100304</strain>
        <tissue evidence="9">Vegetative mycelium</tissue>
    </source>
</reference>
<evidence type="ECO:0000256" key="1">
    <source>
        <dbReference type="ARBA" id="ARBA00007747"/>
    </source>
</evidence>
<dbReference type="eggNOG" id="KOG1548">
    <property type="taxonomic scope" value="Eukaryota"/>
</dbReference>
<name>U4L6R8_PYROM</name>
<feature type="domain" description="RRM" evidence="8">
    <location>
        <begin position="123"/>
        <end position="212"/>
    </location>
</feature>
<dbReference type="STRING" id="1076935.U4L6R8"/>
<keyword evidence="10" id="KW-1185">Reference proteome</keyword>
<evidence type="ECO:0000313" key="9">
    <source>
        <dbReference type="EMBL" id="CCX13109.1"/>
    </source>
</evidence>
<evidence type="ECO:0000256" key="6">
    <source>
        <dbReference type="PROSITE-ProRule" id="PRU00176"/>
    </source>
</evidence>
<organism evidence="9 10">
    <name type="scientific">Pyronema omphalodes (strain CBS 100304)</name>
    <name type="common">Pyronema confluens</name>
    <dbReference type="NCBI Taxonomy" id="1076935"/>
    <lineage>
        <taxon>Eukaryota</taxon>
        <taxon>Fungi</taxon>
        <taxon>Dikarya</taxon>
        <taxon>Ascomycota</taxon>
        <taxon>Pezizomycotina</taxon>
        <taxon>Pezizomycetes</taxon>
        <taxon>Pezizales</taxon>
        <taxon>Pyronemataceae</taxon>
        <taxon>Pyronema</taxon>
    </lineage>
</organism>